<evidence type="ECO:0000313" key="6">
    <source>
        <dbReference type="Proteomes" id="UP000183442"/>
    </source>
</evidence>
<dbReference type="RefSeq" id="WP_067145172.1">
    <property type="nucleotide sequence ID" value="NZ_CP014265.1"/>
</dbReference>
<dbReference type="EMBL" id="CP014265">
    <property type="protein sequence ID" value="AMK14610.1"/>
    <property type="molecule type" value="Genomic_DNA"/>
</dbReference>
<dbReference type="Gene3D" id="3.20.20.100">
    <property type="entry name" value="NADP-dependent oxidoreductase domain"/>
    <property type="match status" value="1"/>
</dbReference>
<reference evidence="3 5" key="1">
    <citation type="journal article" date="2016" name="Genome Announc.">
        <title>Draft Genome Sequence of the Rumen Methanogen Methanobrevibacter olleyae YLM1.</title>
        <authorList>
            <person name="Kelly W.J."/>
            <person name="Li D."/>
            <person name="Lambie S.C."/>
            <person name="Cox F."/>
            <person name="Attwood G.T."/>
            <person name="Altermann E."/>
            <person name="Leahy S.C."/>
        </authorList>
    </citation>
    <scope>NUCLEOTIDE SEQUENCE [LARGE SCALE GENOMIC DNA]</scope>
    <source>
        <strain evidence="3 5">YLM1</strain>
    </source>
</reference>
<dbReference type="PATRIC" id="fig|294671.3.peg.50"/>
<dbReference type="AlphaFoldDB" id="A0A126QWV2"/>
<dbReference type="InterPro" id="IPR036812">
    <property type="entry name" value="NAD(P)_OxRdtase_dom_sf"/>
</dbReference>
<accession>A0A126QWV2</accession>
<keyword evidence="5" id="KW-1185">Reference proteome</keyword>
<name>A0A126QWV2_METOL</name>
<dbReference type="SUPFAM" id="SSF51430">
    <property type="entry name" value="NAD(P)-linked oxidoreductase"/>
    <property type="match status" value="1"/>
</dbReference>
<evidence type="ECO:0000259" key="2">
    <source>
        <dbReference type="Pfam" id="PF13187"/>
    </source>
</evidence>
<dbReference type="OrthoDB" id="28487at2157"/>
<sequence length="389" mass="45108">MKYRTLGKTGEKVSILGFGAMRLPHFKANDQIDIEKSDEILSYGIENGINLIDTAYSYHASNLAGKGKCEEYLGNFLYENSYRDEVLLSTKLPSWLIKSKKDMENIFKSQLKDLKTDFIDLYMLHSLNKDYWKMYRELNVFEFMDELLSSGKVKHIGFSSHTEMDWIVDILDDYDKFEFALSQLNYLDERYQSGREGVEYLSSNNLGTMIMEPLRGGRLVQNIPQDIVDLWDSAEEKRTPLEWAFQYLWNMKEVNTVLSGMNSLNQVKENIEIANKSEINSISENDLELIKEVAWEYKQRKANDCTGCQYCMPCPHGVDVAGCFREYNVAKMLNNPAGSAMHYFSLESGTRADSCLHCDDCLYHCPQMIHISEDLKKVEEFFGKKYTYF</sequence>
<dbReference type="KEGG" id="mol:YLM1_0050"/>
<evidence type="ECO:0000259" key="1">
    <source>
        <dbReference type="Pfam" id="PF00248"/>
    </source>
</evidence>
<dbReference type="EMBL" id="FOTL01000004">
    <property type="protein sequence ID" value="SFL27053.1"/>
    <property type="molecule type" value="Genomic_DNA"/>
</dbReference>
<dbReference type="PRINTS" id="PR00069">
    <property type="entry name" value="ALDKETRDTASE"/>
</dbReference>
<evidence type="ECO:0000313" key="3">
    <source>
        <dbReference type="EMBL" id="AMK14610.1"/>
    </source>
</evidence>
<dbReference type="InterPro" id="IPR020471">
    <property type="entry name" value="AKR"/>
</dbReference>
<dbReference type="STRING" id="294671.YLM1_0050"/>
<reference evidence="4" key="4">
    <citation type="submission" date="2016-10" db="EMBL/GenBank/DDBJ databases">
        <authorList>
            <person name="de Groot N.N."/>
        </authorList>
    </citation>
    <scope>NUCLEOTIDE SEQUENCE [LARGE SCALE GENOMIC DNA]</scope>
    <source>
        <strain evidence="4">DSM 16632</strain>
    </source>
</reference>
<dbReference type="Proteomes" id="UP000183442">
    <property type="component" value="Unassembled WGS sequence"/>
</dbReference>
<reference evidence="6" key="3">
    <citation type="submission" date="2016-10" db="EMBL/GenBank/DDBJ databases">
        <authorList>
            <person name="Varghese N."/>
        </authorList>
    </citation>
    <scope>NUCLEOTIDE SEQUENCE [LARGE SCALE GENOMIC DNA]</scope>
    <source>
        <strain evidence="6">DSM 16632</strain>
    </source>
</reference>
<dbReference type="InterPro" id="IPR053135">
    <property type="entry name" value="AKR2_Oxidoreductase"/>
</dbReference>
<dbReference type="Pfam" id="PF00248">
    <property type="entry name" value="Aldo_ket_red"/>
    <property type="match status" value="1"/>
</dbReference>
<dbReference type="GO" id="GO:0016491">
    <property type="term" value="F:oxidoreductase activity"/>
    <property type="evidence" value="ECO:0007669"/>
    <property type="project" value="InterPro"/>
</dbReference>
<dbReference type="PANTHER" id="PTHR43312">
    <property type="entry name" value="D-THREO-ALDOSE 1-DEHYDROGENASE"/>
    <property type="match status" value="1"/>
</dbReference>
<dbReference type="PANTHER" id="PTHR43312:SF2">
    <property type="entry name" value="OXIDOREDUCTASE"/>
    <property type="match status" value="1"/>
</dbReference>
<dbReference type="Pfam" id="PF13187">
    <property type="entry name" value="Fer4_9"/>
    <property type="match status" value="1"/>
</dbReference>
<proteinExistence type="predicted"/>
<dbReference type="SUPFAM" id="SSF46548">
    <property type="entry name" value="alpha-helical ferredoxin"/>
    <property type="match status" value="1"/>
</dbReference>
<reference evidence="5" key="2">
    <citation type="submission" date="2016-02" db="EMBL/GenBank/DDBJ databases">
        <title>The draft genome sequence of the rumen methanogen Methanobrevibacter olleyae YLM1.</title>
        <authorList>
            <consortium name="New Zealand Agricultural Greenhouse Gas Research Centre/Pastoral Greenhouse Gas Research Consortium"/>
            <person name="Kelly W.J."/>
            <person name="Li D."/>
            <person name="Lambie S.C."/>
            <person name="Attwood G.T."/>
            <person name="Altermann E."/>
            <person name="Leahy S.C."/>
        </authorList>
    </citation>
    <scope>NUCLEOTIDE SEQUENCE [LARGE SCALE GENOMIC DNA]</scope>
    <source>
        <strain evidence="5">YLM1</strain>
    </source>
</reference>
<protein>
    <submittedName>
        <fullName evidence="3">Oxidoreductase aldo/keto reductase family</fullName>
    </submittedName>
</protein>
<organism evidence="3 5">
    <name type="scientific">Methanobrevibacter olleyae</name>
    <dbReference type="NCBI Taxonomy" id="294671"/>
    <lineage>
        <taxon>Archaea</taxon>
        <taxon>Methanobacteriati</taxon>
        <taxon>Methanobacteriota</taxon>
        <taxon>Methanomada group</taxon>
        <taxon>Methanobacteria</taxon>
        <taxon>Methanobacteriales</taxon>
        <taxon>Methanobacteriaceae</taxon>
        <taxon>Methanobrevibacter</taxon>
    </lineage>
</organism>
<evidence type="ECO:0000313" key="5">
    <source>
        <dbReference type="Proteomes" id="UP000066376"/>
    </source>
</evidence>
<dbReference type="CDD" id="cd19096">
    <property type="entry name" value="AKR_Fe-S_oxidoreductase"/>
    <property type="match status" value="1"/>
</dbReference>
<dbReference type="Proteomes" id="UP000066376">
    <property type="component" value="Chromosome"/>
</dbReference>
<dbReference type="InterPro" id="IPR023210">
    <property type="entry name" value="NADP_OxRdtase_dom"/>
</dbReference>
<feature type="domain" description="4Fe-4S ferredoxin-type" evidence="2">
    <location>
        <begin position="304"/>
        <end position="367"/>
    </location>
</feature>
<evidence type="ECO:0000313" key="4">
    <source>
        <dbReference type="EMBL" id="SFL27053.1"/>
    </source>
</evidence>
<dbReference type="InterPro" id="IPR017896">
    <property type="entry name" value="4Fe4S_Fe-S-bd"/>
</dbReference>
<dbReference type="GeneID" id="28488347"/>
<feature type="domain" description="NADP-dependent oxidoreductase" evidence="1">
    <location>
        <begin position="16"/>
        <end position="278"/>
    </location>
</feature>
<gene>
    <name evidence="4" type="ORF">SAMN02910297_00403</name>
    <name evidence="3" type="ORF">YLM1_0050</name>
</gene>